<dbReference type="PANTHER" id="PTHR34218">
    <property type="entry name" value="PEPTIDASE S45 PENICILLIN AMIDASE"/>
    <property type="match status" value="1"/>
</dbReference>
<dbReference type="Gene3D" id="2.30.120.10">
    <property type="match status" value="1"/>
</dbReference>
<dbReference type="PANTHER" id="PTHR34218:SF3">
    <property type="entry name" value="ACYL-HOMOSERINE LACTONE ACYLASE PVDQ"/>
    <property type="match status" value="1"/>
</dbReference>
<keyword evidence="3" id="KW-0378">Hydrolase</keyword>
<evidence type="ECO:0000256" key="5">
    <source>
        <dbReference type="SAM" id="SignalP"/>
    </source>
</evidence>
<keyword evidence="2 5" id="KW-0732">Signal</keyword>
<dbReference type="Gene3D" id="1.10.439.10">
    <property type="entry name" value="Penicillin Amidohydrolase, domain 1"/>
    <property type="match status" value="1"/>
</dbReference>
<organism evidence="6 7">
    <name type="scientific">Paraburkholderia acidicola</name>
    <dbReference type="NCBI Taxonomy" id="1912599"/>
    <lineage>
        <taxon>Bacteria</taxon>
        <taxon>Pseudomonadati</taxon>
        <taxon>Pseudomonadota</taxon>
        <taxon>Betaproteobacteria</taxon>
        <taxon>Burkholderiales</taxon>
        <taxon>Burkholderiaceae</taxon>
        <taxon>Paraburkholderia</taxon>
    </lineage>
</organism>
<dbReference type="Gene3D" id="1.10.1400.10">
    <property type="match status" value="1"/>
</dbReference>
<dbReference type="GO" id="GO:0017000">
    <property type="term" value="P:antibiotic biosynthetic process"/>
    <property type="evidence" value="ECO:0007669"/>
    <property type="project" value="InterPro"/>
</dbReference>
<reference evidence="6 7" key="1">
    <citation type="submission" date="2017-01" db="EMBL/GenBank/DDBJ databases">
        <title>Whole-Genome Shotgun Sequencing of Two beta-Proteobacterial Species in Search of the Bulgecin Biosynthetic Cluster.</title>
        <authorList>
            <person name="Horsman M.E."/>
            <person name="Marous D.R."/>
            <person name="Li R."/>
            <person name="Oliver R.A."/>
            <person name="Byun B."/>
            <person name="Emrich S.J."/>
            <person name="Boggess B."/>
            <person name="Townsend C.A."/>
            <person name="Mobashery S."/>
        </authorList>
    </citation>
    <scope>NUCLEOTIDE SEQUENCE [LARGE SCALE GENOMIC DNA]</scope>
    <source>
        <strain evidence="6 7">ATCC 31363</strain>
    </source>
</reference>
<protein>
    <submittedName>
        <fullName evidence="6">Acylase</fullName>
    </submittedName>
</protein>
<name>A0A2A4F7N9_9BURK</name>
<dbReference type="InterPro" id="IPR002692">
    <property type="entry name" value="S45"/>
</dbReference>
<evidence type="ECO:0000256" key="2">
    <source>
        <dbReference type="ARBA" id="ARBA00022729"/>
    </source>
</evidence>
<dbReference type="InterPro" id="IPR043146">
    <property type="entry name" value="Penicillin_amidase_N_B-knob"/>
</dbReference>
<dbReference type="InterPro" id="IPR043147">
    <property type="entry name" value="Penicillin_amidase_A-knob"/>
</dbReference>
<evidence type="ECO:0000313" key="6">
    <source>
        <dbReference type="EMBL" id="PCE28997.1"/>
    </source>
</evidence>
<dbReference type="PROSITE" id="PS51257">
    <property type="entry name" value="PROKAR_LIPOPROTEIN"/>
    <property type="match status" value="1"/>
</dbReference>
<dbReference type="OrthoDB" id="9760084at2"/>
<evidence type="ECO:0000313" key="7">
    <source>
        <dbReference type="Proteomes" id="UP000218022"/>
    </source>
</evidence>
<dbReference type="SUPFAM" id="SSF56235">
    <property type="entry name" value="N-terminal nucleophile aminohydrolases (Ntn hydrolases)"/>
    <property type="match status" value="1"/>
</dbReference>
<proteinExistence type="inferred from homology"/>
<feature type="signal peptide" evidence="5">
    <location>
        <begin position="1"/>
        <end position="22"/>
    </location>
</feature>
<dbReference type="RefSeq" id="WP_096716684.1">
    <property type="nucleotide sequence ID" value="NZ_MTZV01000001.1"/>
</dbReference>
<accession>A0A2A4F7N9</accession>
<dbReference type="GO" id="GO:0016811">
    <property type="term" value="F:hydrolase activity, acting on carbon-nitrogen (but not peptide) bonds, in linear amides"/>
    <property type="evidence" value="ECO:0007669"/>
    <property type="project" value="InterPro"/>
</dbReference>
<keyword evidence="4" id="KW-0865">Zymogen</keyword>
<comment type="similarity">
    <text evidence="1">Belongs to the peptidase S45 family.</text>
</comment>
<gene>
    <name evidence="6" type="ORF">BWP39_02025</name>
</gene>
<dbReference type="InterPro" id="IPR023343">
    <property type="entry name" value="Penicillin_amidase_dom1"/>
</dbReference>
<dbReference type="InterPro" id="IPR029055">
    <property type="entry name" value="Ntn_hydrolases_N"/>
</dbReference>
<dbReference type="EMBL" id="MTZV01000001">
    <property type="protein sequence ID" value="PCE28997.1"/>
    <property type="molecule type" value="Genomic_DNA"/>
</dbReference>
<dbReference type="Proteomes" id="UP000218022">
    <property type="component" value="Unassembled WGS sequence"/>
</dbReference>
<comment type="caution">
    <text evidence="6">The sequence shown here is derived from an EMBL/GenBank/DDBJ whole genome shotgun (WGS) entry which is preliminary data.</text>
</comment>
<evidence type="ECO:0000256" key="1">
    <source>
        <dbReference type="ARBA" id="ARBA00006586"/>
    </source>
</evidence>
<sequence>MANSFRVLRALAAGLAASALFAGCTAPVPQNSVANVAAASYHAQIRRTQDGIPHIKADDWGSLGYGFGYVQAQDDLCTLADSFVTWRGERSSYFGADARPPAAASFGKPRNLDADFFFRLVDDDAAVQRFRTAQTIDFRTLLGGFAQGYNRYLDELKAGRFPGAHQACANEPWVTRITTDDLYRRLIALNLAGGATQFLDGIVRAQPPGTSQPLAEDVNGEGGAQPLSVARMTVGGHAGIGSNALAFGAPVTRDGKSLLFGNPHWFWRGPDRFYEAQLTIPGQLDVAGASFLAVPVVVIGFNHDIAWTHTVSNARRFGIFELKLVPGAPTHYLYDGKDEALQAVPITVKVRDAASGSLAPVTRTLYRSRFGPMIDLSSMSPALAWNAQHAFALRDVNAENNRTFANFLAWGQARSLDDFMAIQKRFAAMPWANTFAIGRDDPRVWFADIGAVPNVPDPFAAACTTPLGQAFDKQAFGVPFLDGSRSACAWDAAPAHSPQQADALSPDSMPSLLRTDYVGNFNGSYWLTNPRQPLTGFARITGETGGPQSLRTRLGHALAAKLIAEPGGLTRDALEHTVLDSTSMSERLARKPLLDALCVEGKAAPVVRVVRDLLDGKDLASPQTVDLTEACRVLRNWDGTANADARGANLWDEFWRRASQIPDAQLYAAQFDANRPLTTPAGLNTTNPAHQQVHEQVFEQALAGAVLALQRNGFAPGSTRGELLYTVRNGVKVPMYGGCDGEGYFTAACAEHPLDREGYALDRDAHGNSYLQVVGFGDDGPHADTLLAPSESDDPASPHHVDATAQYARKNWLRFSFTEHAISTAPGMTEQLLTGPRAAAEH</sequence>
<evidence type="ECO:0000256" key="3">
    <source>
        <dbReference type="ARBA" id="ARBA00022801"/>
    </source>
</evidence>
<evidence type="ECO:0000256" key="4">
    <source>
        <dbReference type="ARBA" id="ARBA00023145"/>
    </source>
</evidence>
<dbReference type="Pfam" id="PF01804">
    <property type="entry name" value="Penicil_amidase"/>
    <property type="match status" value="1"/>
</dbReference>
<feature type="chain" id="PRO_5012269030" evidence="5">
    <location>
        <begin position="23"/>
        <end position="842"/>
    </location>
</feature>
<dbReference type="AlphaFoldDB" id="A0A2A4F7N9"/>
<dbReference type="Gene3D" id="3.60.20.10">
    <property type="entry name" value="Glutamine Phosphoribosylpyrophosphate, subunit 1, domain 1"/>
    <property type="match status" value="1"/>
</dbReference>